<name>A0A2P8FI09_9RHOB</name>
<dbReference type="Proteomes" id="UP000240418">
    <property type="component" value="Unassembled WGS sequence"/>
</dbReference>
<dbReference type="EMBL" id="PYGJ01000002">
    <property type="protein sequence ID" value="PSL21362.1"/>
    <property type="molecule type" value="Genomic_DNA"/>
</dbReference>
<protein>
    <submittedName>
        <fullName evidence="1">Uncharacterized protein</fullName>
    </submittedName>
</protein>
<keyword evidence="2" id="KW-1185">Reference proteome</keyword>
<accession>A0A2P8FI09</accession>
<dbReference type="AlphaFoldDB" id="A0A2P8FI09"/>
<sequence>MGWANAKLDAYPRAISVLDTAKRLSRSFATINLIERLESLKVRAATHDWYRSEHGFRAANEAGRVCAKQAFNDKRKVQRETAYSALKCLKMLDELAGTSEESALTERRELLRVTVSKRLVMTARDARLRTSGLNEMVCFMSDQRIWARALPETASTL</sequence>
<reference evidence="1 2" key="1">
    <citation type="submission" date="2018-03" db="EMBL/GenBank/DDBJ databases">
        <title>Genomic Encyclopedia of Archaeal and Bacterial Type Strains, Phase II (KMG-II): from individual species to whole genera.</title>
        <authorList>
            <person name="Goeker M."/>
        </authorList>
    </citation>
    <scope>NUCLEOTIDE SEQUENCE [LARGE SCALE GENOMIC DNA]</scope>
    <source>
        <strain evidence="1 2">DSM 100673</strain>
    </source>
</reference>
<evidence type="ECO:0000313" key="2">
    <source>
        <dbReference type="Proteomes" id="UP000240418"/>
    </source>
</evidence>
<proteinExistence type="predicted"/>
<organism evidence="1 2">
    <name type="scientific">Shimia abyssi</name>
    <dbReference type="NCBI Taxonomy" id="1662395"/>
    <lineage>
        <taxon>Bacteria</taxon>
        <taxon>Pseudomonadati</taxon>
        <taxon>Pseudomonadota</taxon>
        <taxon>Alphaproteobacteria</taxon>
        <taxon>Rhodobacterales</taxon>
        <taxon>Roseobacteraceae</taxon>
    </lineage>
</organism>
<comment type="caution">
    <text evidence="1">The sequence shown here is derived from an EMBL/GenBank/DDBJ whole genome shotgun (WGS) entry which is preliminary data.</text>
</comment>
<evidence type="ECO:0000313" key="1">
    <source>
        <dbReference type="EMBL" id="PSL21362.1"/>
    </source>
</evidence>
<dbReference type="RefSeq" id="WP_106607542.1">
    <property type="nucleotide sequence ID" value="NZ_PYGJ01000002.1"/>
</dbReference>
<gene>
    <name evidence="1" type="ORF">CLV88_102482</name>
</gene>